<dbReference type="Pfam" id="PF20563">
    <property type="entry name" value="DUF6773"/>
    <property type="match status" value="1"/>
</dbReference>
<organism evidence="2 3">
    <name type="scientific">Lachnotalea glycerini</name>
    <dbReference type="NCBI Taxonomy" id="1763509"/>
    <lineage>
        <taxon>Bacteria</taxon>
        <taxon>Bacillati</taxon>
        <taxon>Bacillota</taxon>
        <taxon>Clostridia</taxon>
        <taxon>Lachnospirales</taxon>
        <taxon>Lachnospiraceae</taxon>
        <taxon>Lachnotalea</taxon>
    </lineage>
</organism>
<protein>
    <submittedName>
        <fullName evidence="2">Uncharacterized protein</fullName>
    </submittedName>
</protein>
<keyword evidence="1" id="KW-0812">Transmembrane</keyword>
<evidence type="ECO:0000313" key="3">
    <source>
        <dbReference type="Proteomes" id="UP000247523"/>
    </source>
</evidence>
<dbReference type="RefSeq" id="WP_110291730.1">
    <property type="nucleotide sequence ID" value="NZ_QICS01000012.1"/>
</dbReference>
<dbReference type="Proteomes" id="UP000247523">
    <property type="component" value="Unassembled WGS sequence"/>
</dbReference>
<gene>
    <name evidence="2" type="ORF">C8E03_11277</name>
</gene>
<accession>A0A318ESV5</accession>
<dbReference type="EMBL" id="QICS01000012">
    <property type="protein sequence ID" value="PXV86698.1"/>
    <property type="molecule type" value="Genomic_DNA"/>
</dbReference>
<evidence type="ECO:0000256" key="1">
    <source>
        <dbReference type="SAM" id="Phobius"/>
    </source>
</evidence>
<name>A0A318ESV5_9FIRM</name>
<sequence length="163" mass="18905">MKRKNMQDERILEQRRKVSSEVDGILMIVLLVSILVQQFYLNASFKQYAVEFICFFGMSIYKLVRYMTLGLDINSVGKRAKFMPLIISLVGGITVTVINGILNYTRYAEHYIEDGIGYFIAVLAVTFISATVFCFIVTSFFYHLNKIKQDKIQKRLDEDEENQ</sequence>
<feature type="transmembrane region" description="Helical" evidence="1">
    <location>
        <begin position="21"/>
        <end position="41"/>
    </location>
</feature>
<feature type="transmembrane region" description="Helical" evidence="1">
    <location>
        <begin position="85"/>
        <end position="104"/>
    </location>
</feature>
<reference evidence="2 3" key="1">
    <citation type="submission" date="2018-05" db="EMBL/GenBank/DDBJ databases">
        <title>Genomic Encyclopedia of Type Strains, Phase IV (KMG-IV): sequencing the most valuable type-strain genomes for metagenomic binning, comparative biology and taxonomic classification.</title>
        <authorList>
            <person name="Goeker M."/>
        </authorList>
    </citation>
    <scope>NUCLEOTIDE SEQUENCE [LARGE SCALE GENOMIC DNA]</scope>
    <source>
        <strain evidence="2 3">DSM 28816</strain>
    </source>
</reference>
<feature type="transmembrane region" description="Helical" evidence="1">
    <location>
        <begin position="116"/>
        <end position="144"/>
    </location>
</feature>
<dbReference type="InterPro" id="IPR046664">
    <property type="entry name" value="DUF6773"/>
</dbReference>
<dbReference type="AlphaFoldDB" id="A0A318ESV5"/>
<keyword evidence="1" id="KW-1133">Transmembrane helix</keyword>
<keyword evidence="1" id="KW-0472">Membrane</keyword>
<proteinExistence type="predicted"/>
<comment type="caution">
    <text evidence="2">The sequence shown here is derived from an EMBL/GenBank/DDBJ whole genome shotgun (WGS) entry which is preliminary data.</text>
</comment>
<evidence type="ECO:0000313" key="2">
    <source>
        <dbReference type="EMBL" id="PXV86698.1"/>
    </source>
</evidence>
<feature type="transmembrane region" description="Helical" evidence="1">
    <location>
        <begin position="47"/>
        <end position="64"/>
    </location>
</feature>